<dbReference type="Pfam" id="PF00654">
    <property type="entry name" value="Voltage_CLC"/>
    <property type="match status" value="1"/>
</dbReference>
<dbReference type="PANTHER" id="PTHR45711:SF6">
    <property type="entry name" value="CHLORIDE CHANNEL PROTEIN"/>
    <property type="match status" value="1"/>
</dbReference>
<dbReference type="Gene3D" id="1.10.3080.10">
    <property type="entry name" value="Clc chloride channel"/>
    <property type="match status" value="1"/>
</dbReference>
<dbReference type="PANTHER" id="PTHR45711">
    <property type="entry name" value="CHLORIDE CHANNEL PROTEIN"/>
    <property type="match status" value="1"/>
</dbReference>
<dbReference type="GO" id="GO:0005886">
    <property type="term" value="C:plasma membrane"/>
    <property type="evidence" value="ECO:0007669"/>
    <property type="project" value="TreeGrafter"/>
</dbReference>
<dbReference type="EMBL" id="KU736866">
    <property type="protein sequence ID" value="AMP42095.1"/>
    <property type="molecule type" value="Genomic_DNA"/>
</dbReference>
<evidence type="ECO:0000256" key="4">
    <source>
        <dbReference type="ARBA" id="ARBA00022989"/>
    </source>
</evidence>
<feature type="transmembrane region" description="Helical" evidence="8">
    <location>
        <begin position="307"/>
        <end position="328"/>
    </location>
</feature>
<evidence type="ECO:0000256" key="7">
    <source>
        <dbReference type="ARBA" id="ARBA00023214"/>
    </source>
</evidence>
<feature type="transmembrane region" description="Helical" evidence="8">
    <location>
        <begin position="234"/>
        <end position="257"/>
    </location>
</feature>
<feature type="transmembrane region" description="Helical" evidence="8">
    <location>
        <begin position="404"/>
        <end position="422"/>
    </location>
</feature>
<evidence type="ECO:0000256" key="1">
    <source>
        <dbReference type="ARBA" id="ARBA00004141"/>
    </source>
</evidence>
<dbReference type="PRINTS" id="PR00762">
    <property type="entry name" value="CLCHANNEL"/>
</dbReference>
<feature type="transmembrane region" description="Helical" evidence="8">
    <location>
        <begin position="371"/>
        <end position="392"/>
    </location>
</feature>
<feature type="transmembrane region" description="Helical" evidence="8">
    <location>
        <begin position="278"/>
        <end position="295"/>
    </location>
</feature>
<keyword evidence="6 8" id="KW-0472">Membrane</keyword>
<organism evidence="9">
    <name type="scientific">uncultured bacterium IN-01</name>
    <dbReference type="NCBI Taxonomy" id="1805579"/>
    <lineage>
        <taxon>Bacteria</taxon>
        <taxon>environmental samples</taxon>
    </lineage>
</organism>
<dbReference type="AlphaFoldDB" id="A0A142BVF7"/>
<feature type="transmembrane region" description="Helical" evidence="8">
    <location>
        <begin position="23"/>
        <end position="47"/>
    </location>
</feature>
<dbReference type="InterPro" id="IPR001807">
    <property type="entry name" value="ClC"/>
</dbReference>
<evidence type="ECO:0000256" key="5">
    <source>
        <dbReference type="ARBA" id="ARBA00023065"/>
    </source>
</evidence>
<dbReference type="SUPFAM" id="SSF81340">
    <property type="entry name" value="Clc chloride channel"/>
    <property type="match status" value="1"/>
</dbReference>
<evidence type="ECO:0000256" key="2">
    <source>
        <dbReference type="ARBA" id="ARBA00022448"/>
    </source>
</evidence>
<feature type="transmembrane region" description="Helical" evidence="8">
    <location>
        <begin position="340"/>
        <end position="365"/>
    </location>
</feature>
<comment type="subcellular location">
    <subcellularLocation>
        <location evidence="1">Membrane</location>
        <topology evidence="1">Multi-pass membrane protein</topology>
    </subcellularLocation>
</comment>
<feature type="transmembrane region" description="Helical" evidence="8">
    <location>
        <begin position="68"/>
        <end position="91"/>
    </location>
</feature>
<keyword evidence="4 8" id="KW-1133">Transmembrane helix</keyword>
<feature type="transmembrane region" description="Helical" evidence="8">
    <location>
        <begin position="165"/>
        <end position="190"/>
    </location>
</feature>
<sequence>MNNRPTSIAESNDNDDNGHNKAWLYYFIAAVVGLLTGVLGSFFHQFIDHSLAWSRHLPEFLGLEGIGLYLFLSLFAAAMFCLAVALVRFVAPEASGSGVQEIEGAMAGLRNIRWQRVLPVKFIGGTLALGAGLIGGREGPTIHMGASIAKALGSWFSFGQRDTRALWGAGGAAGLTAAFNAPMASVLFILEEARNVFPHSGRTYSAAIIACGVSAIATVAISGSTPFMALSSTAMPLSFLPVFVVLGVVLGAMGVVFNRMVLAALDLSLHIGLRFSPYLIPALLGLVIGPMLVIFPEATGGGESLAVAIVNNPMSIGLLGLVILVRFFGTAASYSTGAPAGIFAPILALATASSVFLAELLSLLMPLPPGTIVAFAAAGMAGLFAGTVRAPLVGMVLVAELTGSYVLVIPVLLTAIMANIVADALGGRPIYEVLLERTLRLEKKA</sequence>
<keyword evidence="7" id="KW-0868">Chloride</keyword>
<evidence type="ECO:0000256" key="3">
    <source>
        <dbReference type="ARBA" id="ARBA00022692"/>
    </source>
</evidence>
<gene>
    <name evidence="9" type="primary">eriC</name>
</gene>
<dbReference type="NCBIfam" id="NF003640">
    <property type="entry name" value="PRK05277.1"/>
    <property type="match status" value="1"/>
</dbReference>
<protein>
    <submittedName>
        <fullName evidence="9">ClC family H(+)/Cl(-) exchange transporter</fullName>
    </submittedName>
</protein>
<dbReference type="CDD" id="cd01031">
    <property type="entry name" value="EriC"/>
    <property type="match status" value="1"/>
</dbReference>
<proteinExistence type="predicted"/>
<evidence type="ECO:0000313" key="9">
    <source>
        <dbReference type="EMBL" id="AMP42095.1"/>
    </source>
</evidence>
<dbReference type="GO" id="GO:0005247">
    <property type="term" value="F:voltage-gated chloride channel activity"/>
    <property type="evidence" value="ECO:0007669"/>
    <property type="project" value="TreeGrafter"/>
</dbReference>
<evidence type="ECO:0000256" key="8">
    <source>
        <dbReference type="SAM" id="Phobius"/>
    </source>
</evidence>
<dbReference type="InterPro" id="IPR014743">
    <property type="entry name" value="Cl-channel_core"/>
</dbReference>
<keyword evidence="2" id="KW-0813">Transport</keyword>
<evidence type="ECO:0000256" key="6">
    <source>
        <dbReference type="ARBA" id="ARBA00023136"/>
    </source>
</evidence>
<name>A0A142BVF7_9BACT</name>
<keyword evidence="5" id="KW-0406">Ion transport</keyword>
<reference evidence="9" key="2">
    <citation type="submission" date="2016-02" db="EMBL/GenBank/DDBJ databases">
        <authorList>
            <person name="Wen L."/>
            <person name="He K."/>
            <person name="Yang H."/>
        </authorList>
    </citation>
    <scope>NUCLEOTIDE SEQUENCE</scope>
</reference>
<feature type="transmembrane region" description="Helical" evidence="8">
    <location>
        <begin position="202"/>
        <end position="222"/>
    </location>
</feature>
<keyword evidence="3 8" id="KW-0812">Transmembrane</keyword>
<accession>A0A142BVF7</accession>
<reference evidence="9" key="1">
    <citation type="journal article" date="2016" name="Appl. Environ. Microbiol.">
        <title>Diversity of the Tetracycline Mobilome within a Chinese Pig Manure Sample.</title>
        <authorList>
            <person name="Leclercq S.O."/>
            <person name="Wang C."/>
            <person name="Zhu Y."/>
            <person name="Wu H."/>
            <person name="Du X."/>
            <person name="Liu Z."/>
            <person name="Feng J."/>
        </authorList>
    </citation>
    <scope>NUCLEOTIDE SEQUENCE</scope>
</reference>